<evidence type="ECO:0000313" key="5">
    <source>
        <dbReference type="EMBL" id="MBA5728360.1"/>
    </source>
</evidence>
<dbReference type="AlphaFoldDB" id="A0A839A3D1"/>
<dbReference type="PANTHER" id="PTHR43537:SF24">
    <property type="entry name" value="GLUCONATE OPERON TRANSCRIPTIONAL REPRESSOR"/>
    <property type="match status" value="1"/>
</dbReference>
<keyword evidence="1" id="KW-0805">Transcription regulation</keyword>
<dbReference type="SUPFAM" id="SSF46785">
    <property type="entry name" value="Winged helix' DNA-binding domain"/>
    <property type="match status" value="1"/>
</dbReference>
<dbReference type="InterPro" id="IPR036390">
    <property type="entry name" value="WH_DNA-bd_sf"/>
</dbReference>
<evidence type="ECO:0000256" key="1">
    <source>
        <dbReference type="ARBA" id="ARBA00023015"/>
    </source>
</evidence>
<dbReference type="InterPro" id="IPR011711">
    <property type="entry name" value="GntR_C"/>
</dbReference>
<dbReference type="InterPro" id="IPR000524">
    <property type="entry name" value="Tscrpt_reg_HTH_GntR"/>
</dbReference>
<dbReference type="Gene3D" id="1.20.120.530">
    <property type="entry name" value="GntR ligand-binding domain-like"/>
    <property type="match status" value="1"/>
</dbReference>
<dbReference type="GO" id="GO:0003677">
    <property type="term" value="F:DNA binding"/>
    <property type="evidence" value="ECO:0007669"/>
    <property type="project" value="UniProtKB-KW"/>
</dbReference>
<dbReference type="SUPFAM" id="SSF48008">
    <property type="entry name" value="GntR ligand-binding domain-like"/>
    <property type="match status" value="1"/>
</dbReference>
<dbReference type="Gene3D" id="1.10.10.10">
    <property type="entry name" value="Winged helix-like DNA-binding domain superfamily/Winged helix DNA-binding domain"/>
    <property type="match status" value="1"/>
</dbReference>
<reference evidence="5 6" key="1">
    <citation type="submission" date="2020-06" db="EMBL/GenBank/DDBJ databases">
        <title>Reclassification of Facklamia ignava, Facklamia soureckii and Facklami tabacinasalis as Falseniella iganva gen. nov., comb. nov., Hutsoniella ignava gen. nov., comb. nov., and Ruoffia tabacinasalis gen. nov., comb. nov and description of Ruoffia haltotolerans sp. nov., isolated from hypersaline Inland Sea of Qatar.</title>
        <authorList>
            <person name="Fotedar R."/>
            <person name="Sankaranarayanan K."/>
            <person name="Lawson P."/>
            <person name="Caldwell M."/>
            <person name="Zeyara A."/>
            <person name="Al Malki A."/>
            <person name="Ali M."/>
        </authorList>
    </citation>
    <scope>NUCLEOTIDE SEQUENCE [LARGE SCALE GENOMIC DNA]</scope>
    <source>
        <strain evidence="5 6">INB8</strain>
    </source>
</reference>
<name>A0A839A3D1_9LACT</name>
<dbReference type="InterPro" id="IPR008920">
    <property type="entry name" value="TF_FadR/GntR_C"/>
</dbReference>
<evidence type="ECO:0000313" key="6">
    <source>
        <dbReference type="Proteomes" id="UP000571018"/>
    </source>
</evidence>
<keyword evidence="2" id="KW-0238">DNA-binding</keyword>
<dbReference type="EMBL" id="JACAOA010000002">
    <property type="protein sequence ID" value="MBA5728360.1"/>
    <property type="molecule type" value="Genomic_DNA"/>
</dbReference>
<evidence type="ECO:0000256" key="3">
    <source>
        <dbReference type="ARBA" id="ARBA00023163"/>
    </source>
</evidence>
<keyword evidence="6" id="KW-1185">Reference proteome</keyword>
<keyword evidence="3" id="KW-0804">Transcription</keyword>
<proteinExistence type="predicted"/>
<dbReference type="PROSITE" id="PS50949">
    <property type="entry name" value="HTH_GNTR"/>
    <property type="match status" value="1"/>
</dbReference>
<evidence type="ECO:0000259" key="4">
    <source>
        <dbReference type="PROSITE" id="PS50949"/>
    </source>
</evidence>
<evidence type="ECO:0000256" key="2">
    <source>
        <dbReference type="ARBA" id="ARBA00023125"/>
    </source>
</evidence>
<dbReference type="SMART" id="SM00345">
    <property type="entry name" value="HTH_GNTR"/>
    <property type="match status" value="1"/>
</dbReference>
<accession>A0A839A3D1</accession>
<dbReference type="RefSeq" id="WP_218930089.1">
    <property type="nucleotide sequence ID" value="NZ_JACAOA010000002.1"/>
</dbReference>
<protein>
    <submittedName>
        <fullName evidence="5">GntR family transcriptional regulator</fullName>
    </submittedName>
</protein>
<dbReference type="SMART" id="SM00895">
    <property type="entry name" value="FCD"/>
    <property type="match status" value="1"/>
</dbReference>
<dbReference type="Proteomes" id="UP000571018">
    <property type="component" value="Unassembled WGS sequence"/>
</dbReference>
<organism evidence="5 6">
    <name type="scientific">Ruoffia halotolerans</name>
    <dbReference type="NCBI Taxonomy" id="2748684"/>
    <lineage>
        <taxon>Bacteria</taxon>
        <taxon>Bacillati</taxon>
        <taxon>Bacillota</taxon>
        <taxon>Bacilli</taxon>
        <taxon>Lactobacillales</taxon>
        <taxon>Aerococcaceae</taxon>
        <taxon>Ruoffia</taxon>
    </lineage>
</organism>
<dbReference type="PANTHER" id="PTHR43537">
    <property type="entry name" value="TRANSCRIPTIONAL REGULATOR, GNTR FAMILY"/>
    <property type="match status" value="1"/>
</dbReference>
<dbReference type="GO" id="GO:0003700">
    <property type="term" value="F:DNA-binding transcription factor activity"/>
    <property type="evidence" value="ECO:0007669"/>
    <property type="project" value="InterPro"/>
</dbReference>
<comment type="caution">
    <text evidence="5">The sequence shown here is derived from an EMBL/GenBank/DDBJ whole genome shotgun (WGS) entry which is preliminary data.</text>
</comment>
<dbReference type="Pfam" id="PF07729">
    <property type="entry name" value="FCD"/>
    <property type="match status" value="1"/>
</dbReference>
<dbReference type="Pfam" id="PF00392">
    <property type="entry name" value="GntR"/>
    <property type="match status" value="1"/>
</dbReference>
<feature type="domain" description="HTH gntR-type" evidence="4">
    <location>
        <begin position="18"/>
        <end position="85"/>
    </location>
</feature>
<dbReference type="InterPro" id="IPR036388">
    <property type="entry name" value="WH-like_DNA-bd_sf"/>
</dbReference>
<gene>
    <name evidence="5" type="ORF">HW423_00970</name>
</gene>
<sequence length="234" mass="27209">MDSTVEAVKANLDINSNQTLKVSVYHAFKRTIILGEIPAGERINESVFSEEMNISRTPIRYALEQLLKEELVEHVPGIGMIVRGISIKDAYEIYDIRKALDTLAFTKAMHLMTEEEFDELERHLQSGDSIQTKESDDRIDNLINNFSGFNAYVYEKSQMRRLPKIIDELQAYLVYFRELSIRSEVRSKIALEEHFLILRGMRNKDVEAMTMLIHEHLDHSLEFIIEDMENRNIG</sequence>